<protein>
    <submittedName>
        <fullName evidence="1">Uncharacterized protein</fullName>
    </submittedName>
</protein>
<name>A0A916W9V7_9BACT</name>
<proteinExistence type="predicted"/>
<keyword evidence="2" id="KW-1185">Reference proteome</keyword>
<sequence>MSLAGNIAKIAELRQEDDGFSQNVAVKSGTHLVKTQTLKPRVTLKPFRTFLEVEQPDGDYIFRVQSDEQKGNLCALIEADAGRWKLTAMETIKAWLMQRLHTSDVTELGNLPVVA</sequence>
<accession>A0A916W9V7</accession>
<dbReference type="RefSeq" id="WP_188760854.1">
    <property type="nucleotide sequence ID" value="NZ_BMJB01000006.1"/>
</dbReference>
<evidence type="ECO:0000313" key="2">
    <source>
        <dbReference type="Proteomes" id="UP000648801"/>
    </source>
</evidence>
<dbReference type="EMBL" id="BMJB01000006">
    <property type="protein sequence ID" value="GGA80883.1"/>
    <property type="molecule type" value="Genomic_DNA"/>
</dbReference>
<comment type="caution">
    <text evidence="1">The sequence shown here is derived from an EMBL/GenBank/DDBJ whole genome shotgun (WGS) entry which is preliminary data.</text>
</comment>
<gene>
    <name evidence="1" type="ORF">GCM10011507_35130</name>
</gene>
<dbReference type="Proteomes" id="UP000648801">
    <property type="component" value="Unassembled WGS sequence"/>
</dbReference>
<dbReference type="AlphaFoldDB" id="A0A916W9V7"/>
<reference evidence="1" key="2">
    <citation type="submission" date="2020-09" db="EMBL/GenBank/DDBJ databases">
        <authorList>
            <person name="Sun Q."/>
            <person name="Zhou Y."/>
        </authorList>
    </citation>
    <scope>NUCLEOTIDE SEQUENCE</scope>
    <source>
        <strain evidence="1">CGMCC 1.15447</strain>
    </source>
</reference>
<evidence type="ECO:0000313" key="1">
    <source>
        <dbReference type="EMBL" id="GGA80883.1"/>
    </source>
</evidence>
<organism evidence="1 2">
    <name type="scientific">Edaphobacter acidisoli</name>
    <dbReference type="NCBI Taxonomy" id="2040573"/>
    <lineage>
        <taxon>Bacteria</taxon>
        <taxon>Pseudomonadati</taxon>
        <taxon>Acidobacteriota</taxon>
        <taxon>Terriglobia</taxon>
        <taxon>Terriglobales</taxon>
        <taxon>Acidobacteriaceae</taxon>
        <taxon>Edaphobacter</taxon>
    </lineage>
</organism>
<reference evidence="1" key="1">
    <citation type="journal article" date="2014" name="Int. J. Syst. Evol. Microbiol.">
        <title>Complete genome sequence of Corynebacterium casei LMG S-19264T (=DSM 44701T), isolated from a smear-ripened cheese.</title>
        <authorList>
            <consortium name="US DOE Joint Genome Institute (JGI-PGF)"/>
            <person name="Walter F."/>
            <person name="Albersmeier A."/>
            <person name="Kalinowski J."/>
            <person name="Ruckert C."/>
        </authorList>
    </citation>
    <scope>NUCLEOTIDE SEQUENCE</scope>
    <source>
        <strain evidence="1">CGMCC 1.15447</strain>
    </source>
</reference>